<dbReference type="AlphaFoldDB" id="A0A078FKM2"/>
<dbReference type="Proteomes" id="UP000028999">
    <property type="component" value="Unassembled WGS sequence"/>
</dbReference>
<name>A0A078FKM2_BRANA</name>
<dbReference type="EMBL" id="LK032035">
    <property type="protein sequence ID" value="CDY13512.1"/>
    <property type="molecule type" value="Genomic_DNA"/>
</dbReference>
<accession>A0A078FKM2</accession>
<proteinExistence type="predicted"/>
<dbReference type="EMBL" id="HG994357">
    <property type="protein sequence ID" value="CAF2132765.1"/>
    <property type="molecule type" value="Genomic_DNA"/>
</dbReference>
<gene>
    <name evidence="2" type="primary">BnaA03g52300D</name>
    <name evidence="1" type="ORF">DARMORV10_A03P61750.1</name>
    <name evidence="2" type="ORF">GSBRNA2T00077827001</name>
</gene>
<reference evidence="2" key="2">
    <citation type="submission" date="2014-06" db="EMBL/GenBank/DDBJ databases">
        <authorList>
            <person name="Genoscope - CEA"/>
        </authorList>
    </citation>
    <scope>NUCLEOTIDE SEQUENCE</scope>
</reference>
<reference evidence="2 3" key="1">
    <citation type="journal article" date="2014" name="Science">
        <title>Plant genetics. Early allopolyploid evolution in the post-Neolithic Brassica napus oilseed genome.</title>
        <authorList>
            <person name="Chalhoub B."/>
            <person name="Denoeud F."/>
            <person name="Liu S."/>
            <person name="Parkin I.A."/>
            <person name="Tang H."/>
            <person name="Wang X."/>
            <person name="Chiquet J."/>
            <person name="Belcram H."/>
            <person name="Tong C."/>
            <person name="Samans B."/>
            <person name="Correa M."/>
            <person name="Da Silva C."/>
            <person name="Just J."/>
            <person name="Falentin C."/>
            <person name="Koh C.S."/>
            <person name="Le Clainche I."/>
            <person name="Bernard M."/>
            <person name="Bento P."/>
            <person name="Noel B."/>
            <person name="Labadie K."/>
            <person name="Alberti A."/>
            <person name="Charles M."/>
            <person name="Arnaud D."/>
            <person name="Guo H."/>
            <person name="Daviaud C."/>
            <person name="Alamery S."/>
            <person name="Jabbari K."/>
            <person name="Zhao M."/>
            <person name="Edger P.P."/>
            <person name="Chelaifa H."/>
            <person name="Tack D."/>
            <person name="Lassalle G."/>
            <person name="Mestiri I."/>
            <person name="Schnel N."/>
            <person name="Le Paslier M.C."/>
            <person name="Fan G."/>
            <person name="Renault V."/>
            <person name="Bayer P.E."/>
            <person name="Golicz A.A."/>
            <person name="Manoli S."/>
            <person name="Lee T.H."/>
            <person name="Thi V.H."/>
            <person name="Chalabi S."/>
            <person name="Hu Q."/>
            <person name="Fan C."/>
            <person name="Tollenaere R."/>
            <person name="Lu Y."/>
            <person name="Battail C."/>
            <person name="Shen J."/>
            <person name="Sidebottom C.H."/>
            <person name="Wang X."/>
            <person name="Canaguier A."/>
            <person name="Chauveau A."/>
            <person name="Berard A."/>
            <person name="Deniot G."/>
            <person name="Guan M."/>
            <person name="Liu Z."/>
            <person name="Sun F."/>
            <person name="Lim Y.P."/>
            <person name="Lyons E."/>
            <person name="Town C.D."/>
            <person name="Bancroft I."/>
            <person name="Wang X."/>
            <person name="Meng J."/>
            <person name="Ma J."/>
            <person name="Pires J.C."/>
            <person name="King G.J."/>
            <person name="Brunel D."/>
            <person name="Delourme R."/>
            <person name="Renard M."/>
            <person name="Aury J.M."/>
            <person name="Adams K.L."/>
            <person name="Batley J."/>
            <person name="Snowdon R.J."/>
            <person name="Tost J."/>
            <person name="Edwards D."/>
            <person name="Zhou Y."/>
            <person name="Hua W."/>
            <person name="Sharpe A.G."/>
            <person name="Paterson A.H."/>
            <person name="Guan C."/>
            <person name="Wincker P."/>
        </authorList>
    </citation>
    <scope>NUCLEOTIDE SEQUENCE [LARGE SCALE GENOMIC DNA]</scope>
    <source>
        <strain evidence="3">cv. Darmor-bzh</strain>
    </source>
</reference>
<protein>
    <submittedName>
        <fullName evidence="1">(rape) hypothetical protein</fullName>
    </submittedName>
    <submittedName>
        <fullName evidence="2">BnaA03g52300D protein</fullName>
    </submittedName>
</protein>
<evidence type="ECO:0000313" key="2">
    <source>
        <dbReference type="EMBL" id="CDY13512.1"/>
    </source>
</evidence>
<dbReference type="PaxDb" id="3708-A0A078FKM2"/>
<evidence type="ECO:0000313" key="3">
    <source>
        <dbReference type="Proteomes" id="UP000028999"/>
    </source>
</evidence>
<keyword evidence="3" id="KW-1185">Reference proteome</keyword>
<organism evidence="2 3">
    <name type="scientific">Brassica napus</name>
    <name type="common">Rape</name>
    <dbReference type="NCBI Taxonomy" id="3708"/>
    <lineage>
        <taxon>Eukaryota</taxon>
        <taxon>Viridiplantae</taxon>
        <taxon>Streptophyta</taxon>
        <taxon>Embryophyta</taxon>
        <taxon>Tracheophyta</taxon>
        <taxon>Spermatophyta</taxon>
        <taxon>Magnoliopsida</taxon>
        <taxon>eudicotyledons</taxon>
        <taxon>Gunneridae</taxon>
        <taxon>Pentapetalae</taxon>
        <taxon>rosids</taxon>
        <taxon>malvids</taxon>
        <taxon>Brassicales</taxon>
        <taxon>Brassicaceae</taxon>
        <taxon>Brassiceae</taxon>
        <taxon>Brassica</taxon>
    </lineage>
</organism>
<sequence length="41" mass="4731">MCSPPPPVMDNLCEERKDEILELNTNIQYWSPKPTKQNSSP</sequence>
<dbReference type="Gramene" id="CDY13512">
    <property type="protein sequence ID" value="CDY13512"/>
    <property type="gene ID" value="GSBRNA2T00077827001"/>
</dbReference>
<evidence type="ECO:0000313" key="1">
    <source>
        <dbReference type="EMBL" id="CAF2132765.1"/>
    </source>
</evidence>
<reference evidence="1" key="3">
    <citation type="submission" date="2021-01" db="EMBL/GenBank/DDBJ databases">
        <authorList>
            <consortium name="Genoscope - CEA"/>
            <person name="William W."/>
        </authorList>
    </citation>
    <scope>NUCLEOTIDE SEQUENCE</scope>
</reference>
<dbReference type="Proteomes" id="UP001295469">
    <property type="component" value="Chromosome A03"/>
</dbReference>